<keyword evidence="7" id="KW-0732">Signal</keyword>
<dbReference type="RefSeq" id="WP_320500811.1">
    <property type="nucleotide sequence ID" value="NZ_JAXCLX010000001.1"/>
</dbReference>
<dbReference type="InterPro" id="IPR001915">
    <property type="entry name" value="Peptidase_M48"/>
</dbReference>
<evidence type="ECO:0000256" key="2">
    <source>
        <dbReference type="ARBA" id="ARBA00022670"/>
    </source>
</evidence>
<accession>A0ABU5DZL7</accession>
<evidence type="ECO:0000256" key="6">
    <source>
        <dbReference type="ARBA" id="ARBA00023049"/>
    </source>
</evidence>
<name>A0ABU5DZL7_9PROT</name>
<feature type="domain" description="Peptidase M48" evidence="8">
    <location>
        <begin position="67"/>
        <end position="259"/>
    </location>
</feature>
<feature type="signal peptide" evidence="7">
    <location>
        <begin position="1"/>
        <end position="25"/>
    </location>
</feature>
<gene>
    <name evidence="9" type="ORF">SMD31_10665</name>
</gene>
<dbReference type="Proteomes" id="UP001271769">
    <property type="component" value="Unassembled WGS sequence"/>
</dbReference>
<evidence type="ECO:0000313" key="10">
    <source>
        <dbReference type="Proteomes" id="UP001271769"/>
    </source>
</evidence>
<keyword evidence="10" id="KW-1185">Reference proteome</keyword>
<dbReference type="Pfam" id="PF01435">
    <property type="entry name" value="Peptidase_M48"/>
    <property type="match status" value="1"/>
</dbReference>
<dbReference type="GO" id="GO:0008237">
    <property type="term" value="F:metallopeptidase activity"/>
    <property type="evidence" value="ECO:0007669"/>
    <property type="project" value="UniProtKB-KW"/>
</dbReference>
<evidence type="ECO:0000256" key="5">
    <source>
        <dbReference type="ARBA" id="ARBA00022833"/>
    </source>
</evidence>
<evidence type="ECO:0000256" key="4">
    <source>
        <dbReference type="ARBA" id="ARBA00022801"/>
    </source>
</evidence>
<keyword evidence="5" id="KW-0862">Zinc</keyword>
<sequence>MRLKHSFAVLLLAGTSLVLTGCMQATSPATGRTFSTSVTEAQENQIGAEEHPKILAEFGGAYQEIPALNTYVDSVGQFVAATAERQDVKYTFTVLNSPDINAFALPGGYVYVTRGLLGLAVNEAEMAGVLGHEIGHVNARHTAERMGQQQKAQIGVLAGVLLGTLLGGEQGGQLGGQLGTEAAQNYLGSYSQDQEFEADTLGVRYLKRATYDPQAMATFLAALNADTHLEAKLAGNEAAADAYSMKQSHPRTADRVQRAIDAAGPATPGDTMLARNEFLTKINGILWGDDPNDGVVKGREFIHPSLRFTFTAPPGFKLSNQPSQVLGKGDNSVMIFDMAPSGTGDLATYVQRQWNPKAKVSDVQRINVNGMEGATGIAQGSVSNTPATFRLVAVRFPDNHVYRFLFAAPNNSFGGADAGFGTTVNSFRQLAANEATGYKPMRIRLVEVKQGDTIDSLAARMVVPEAKTEWFKVINRLDQGQPLQAGQLVKIVSY</sequence>
<comment type="cofactor">
    <cofactor evidence="1">
        <name>Zn(2+)</name>
        <dbReference type="ChEBI" id="CHEBI:29105"/>
    </cofactor>
</comment>
<evidence type="ECO:0000313" key="9">
    <source>
        <dbReference type="EMBL" id="MDY0872389.1"/>
    </source>
</evidence>
<evidence type="ECO:0000256" key="1">
    <source>
        <dbReference type="ARBA" id="ARBA00001947"/>
    </source>
</evidence>
<keyword evidence="4 9" id="KW-0378">Hydrolase</keyword>
<dbReference type="PANTHER" id="PTHR22726:SF1">
    <property type="entry name" value="METALLOENDOPEPTIDASE OMA1, MITOCHONDRIAL"/>
    <property type="match status" value="1"/>
</dbReference>
<dbReference type="EMBL" id="JAXCLX010000001">
    <property type="protein sequence ID" value="MDY0872389.1"/>
    <property type="molecule type" value="Genomic_DNA"/>
</dbReference>
<dbReference type="EC" id="3.4.24.-" evidence="9"/>
<evidence type="ECO:0000256" key="7">
    <source>
        <dbReference type="SAM" id="SignalP"/>
    </source>
</evidence>
<organism evidence="9 10">
    <name type="scientific">Dongia rigui</name>
    <dbReference type="NCBI Taxonomy" id="940149"/>
    <lineage>
        <taxon>Bacteria</taxon>
        <taxon>Pseudomonadati</taxon>
        <taxon>Pseudomonadota</taxon>
        <taxon>Alphaproteobacteria</taxon>
        <taxon>Rhodospirillales</taxon>
        <taxon>Dongiaceae</taxon>
        <taxon>Dongia</taxon>
    </lineage>
</organism>
<feature type="chain" id="PRO_5045097065" evidence="7">
    <location>
        <begin position="26"/>
        <end position="494"/>
    </location>
</feature>
<comment type="caution">
    <text evidence="9">The sequence shown here is derived from an EMBL/GenBank/DDBJ whole genome shotgun (WGS) entry which is preliminary data.</text>
</comment>
<evidence type="ECO:0000259" key="8">
    <source>
        <dbReference type="Pfam" id="PF01435"/>
    </source>
</evidence>
<dbReference type="InterPro" id="IPR051156">
    <property type="entry name" value="Mito/Outer_Membr_Metalloprot"/>
</dbReference>
<keyword evidence="6 9" id="KW-0482">Metalloprotease</keyword>
<evidence type="ECO:0000256" key="3">
    <source>
        <dbReference type="ARBA" id="ARBA00022723"/>
    </source>
</evidence>
<protein>
    <submittedName>
        <fullName evidence="9">M48 family metalloprotease</fullName>
        <ecNumber evidence="9">3.4.24.-</ecNumber>
    </submittedName>
</protein>
<proteinExistence type="predicted"/>
<dbReference type="PANTHER" id="PTHR22726">
    <property type="entry name" value="METALLOENDOPEPTIDASE OMA1"/>
    <property type="match status" value="1"/>
</dbReference>
<dbReference type="Gene3D" id="3.30.2010.10">
    <property type="entry name" value="Metalloproteases ('zincins'), catalytic domain"/>
    <property type="match status" value="1"/>
</dbReference>
<keyword evidence="3" id="KW-0479">Metal-binding</keyword>
<dbReference type="PROSITE" id="PS51257">
    <property type="entry name" value="PROKAR_LIPOPROTEIN"/>
    <property type="match status" value="1"/>
</dbReference>
<keyword evidence="2" id="KW-0645">Protease</keyword>
<reference evidence="9 10" key="1">
    <citation type="journal article" date="2013" name="Antonie Van Leeuwenhoek">
        <title>Dongia rigui sp. nov., isolated from freshwater of a large wetland in Korea.</title>
        <authorList>
            <person name="Baik K.S."/>
            <person name="Hwang Y.M."/>
            <person name="Choi J.S."/>
            <person name="Kwon J."/>
            <person name="Seong C.N."/>
        </authorList>
    </citation>
    <scope>NUCLEOTIDE SEQUENCE [LARGE SCALE GENOMIC DNA]</scope>
    <source>
        <strain evidence="9 10">04SU4-P</strain>
    </source>
</reference>